<evidence type="ECO:0000256" key="1">
    <source>
        <dbReference type="ARBA" id="ARBA00009173"/>
    </source>
</evidence>
<dbReference type="SUPFAM" id="SSF56770">
    <property type="entry name" value="HydA/Nqo6-like"/>
    <property type="match status" value="1"/>
</dbReference>
<keyword evidence="5" id="KW-0479">Metal-binding</keyword>
<dbReference type="HAMAP" id="MF_01356">
    <property type="entry name" value="NDH1_NuoB"/>
    <property type="match status" value="1"/>
</dbReference>
<dbReference type="PANTHER" id="PTHR11995">
    <property type="entry name" value="NADH DEHYDROGENASE"/>
    <property type="match status" value="1"/>
</dbReference>
<dbReference type="GO" id="GO:0045271">
    <property type="term" value="C:respiratory chain complex I"/>
    <property type="evidence" value="ECO:0007669"/>
    <property type="project" value="TreeGrafter"/>
</dbReference>
<evidence type="ECO:0000313" key="7">
    <source>
        <dbReference type="EMBL" id="AIE93907.1"/>
    </source>
</evidence>
<name>A0A075FW82_9ARCH</name>
<dbReference type="GO" id="GO:0015990">
    <property type="term" value="P:electron transport coupled proton transport"/>
    <property type="evidence" value="ECO:0007669"/>
    <property type="project" value="TreeGrafter"/>
</dbReference>
<dbReference type="NCBIfam" id="NF005012">
    <property type="entry name" value="PRK06411.1"/>
    <property type="match status" value="1"/>
</dbReference>
<keyword evidence="2" id="KW-0813">Transport</keyword>
<dbReference type="FunFam" id="3.40.50.12280:FF:000002">
    <property type="entry name" value="NADH-quinone oxidoreductase subunit B"/>
    <property type="match status" value="1"/>
</dbReference>
<organism evidence="7">
    <name type="scientific">uncultured marine thaumarchaeote AD1000_41_C07</name>
    <dbReference type="NCBI Taxonomy" id="1455916"/>
    <lineage>
        <taxon>Archaea</taxon>
        <taxon>Nitrososphaerota</taxon>
        <taxon>environmental samples</taxon>
    </lineage>
</organism>
<dbReference type="NCBIfam" id="TIGR01957">
    <property type="entry name" value="nuoB_fam"/>
    <property type="match status" value="1"/>
</dbReference>
<keyword evidence="5" id="KW-0411">Iron-sulfur</keyword>
<dbReference type="Pfam" id="PF01058">
    <property type="entry name" value="Oxidored_q6"/>
    <property type="match status" value="1"/>
</dbReference>
<sequence length="170" mass="19060">MVNDPTLNLLVGKASDILDNTLEKNVREPIRFLVNWGRLYSLWPVHLETACCSIEFGAASGPRHDVERFGMLEAFGSLRQCDVLVVQGTVTRKMAPRMKWVYEQMPEPKWVIAMGACAISGGLYMDSYNVLQGVDKIVPVDVYIPGCPPRPETLIQGIIELQNKIRKSKV</sequence>
<dbReference type="PROSITE" id="PS01150">
    <property type="entry name" value="COMPLEX1_20K"/>
    <property type="match status" value="1"/>
</dbReference>
<dbReference type="EMBL" id="KF900407">
    <property type="protein sequence ID" value="AIE93907.1"/>
    <property type="molecule type" value="Genomic_DNA"/>
</dbReference>
<keyword evidence="5" id="KW-0004">4Fe-4S</keyword>
<dbReference type="AlphaFoldDB" id="A0A075FW82"/>
<dbReference type="Gene3D" id="3.40.50.12280">
    <property type="match status" value="1"/>
</dbReference>
<feature type="domain" description="NADH:ubiquinone oxidoreductase-like 20kDa subunit" evidence="6">
    <location>
        <begin position="51"/>
        <end position="161"/>
    </location>
</feature>
<proteinExistence type="inferred from homology"/>
<dbReference type="GO" id="GO:0051539">
    <property type="term" value="F:4 iron, 4 sulfur cluster binding"/>
    <property type="evidence" value="ECO:0007669"/>
    <property type="project" value="UniProtKB-KW"/>
</dbReference>
<dbReference type="GO" id="GO:0008137">
    <property type="term" value="F:NADH dehydrogenase (ubiquinone) activity"/>
    <property type="evidence" value="ECO:0007669"/>
    <property type="project" value="InterPro"/>
</dbReference>
<comment type="similarity">
    <text evidence="1 5">Belongs to the complex I 20 kDa subunit family.</text>
</comment>
<dbReference type="GO" id="GO:0016491">
    <property type="term" value="F:oxidoreductase activity"/>
    <property type="evidence" value="ECO:0007669"/>
    <property type="project" value="UniProtKB-KW"/>
</dbReference>
<dbReference type="InterPro" id="IPR006137">
    <property type="entry name" value="NADH_UbQ_OxRdtase-like_20kDa"/>
</dbReference>
<evidence type="ECO:0000256" key="5">
    <source>
        <dbReference type="RuleBase" id="RU004464"/>
    </source>
</evidence>
<gene>
    <name evidence="7" type="primary">nuoB</name>
</gene>
<evidence type="ECO:0000259" key="6">
    <source>
        <dbReference type="Pfam" id="PF01058"/>
    </source>
</evidence>
<evidence type="ECO:0000256" key="2">
    <source>
        <dbReference type="ARBA" id="ARBA00022448"/>
    </source>
</evidence>
<dbReference type="GO" id="GO:0048038">
    <property type="term" value="F:quinone binding"/>
    <property type="evidence" value="ECO:0007669"/>
    <property type="project" value="InterPro"/>
</dbReference>
<keyword evidence="7" id="KW-0560">Oxidoreductase</keyword>
<keyword evidence="3" id="KW-1278">Translocase</keyword>
<dbReference type="GO" id="GO:0009060">
    <property type="term" value="P:aerobic respiration"/>
    <property type="evidence" value="ECO:0007669"/>
    <property type="project" value="TreeGrafter"/>
</dbReference>
<accession>A0A075FW82</accession>
<keyword evidence="4 5" id="KW-0520">NAD</keyword>
<evidence type="ECO:0000256" key="3">
    <source>
        <dbReference type="ARBA" id="ARBA00022967"/>
    </source>
</evidence>
<evidence type="ECO:0000256" key="4">
    <source>
        <dbReference type="ARBA" id="ARBA00023027"/>
    </source>
</evidence>
<protein>
    <submittedName>
        <fullName evidence="7">NADH-quinone oxidoreductase subunit B (NuoB)</fullName>
        <ecNumber evidence="7">1.6.5.3</ecNumber>
    </submittedName>
</protein>
<dbReference type="GO" id="GO:0046872">
    <property type="term" value="F:metal ion binding"/>
    <property type="evidence" value="ECO:0007669"/>
    <property type="project" value="UniProtKB-KW"/>
</dbReference>
<dbReference type="EC" id="1.6.5.3" evidence="7"/>
<keyword evidence="5" id="KW-0408">Iron</keyword>
<dbReference type="PANTHER" id="PTHR11995:SF14">
    <property type="entry name" value="NADH DEHYDROGENASE [UBIQUINONE] IRON-SULFUR PROTEIN 7, MITOCHONDRIAL"/>
    <property type="match status" value="1"/>
</dbReference>
<reference evidence="7" key="1">
    <citation type="journal article" date="2014" name="Genome Biol. Evol.">
        <title>Pangenome evidence for extensive interdomain horizontal transfer affecting lineage core and shell genes in uncultured planktonic thaumarchaeota and euryarchaeota.</title>
        <authorList>
            <person name="Deschamps P."/>
            <person name="Zivanovic Y."/>
            <person name="Moreira D."/>
            <person name="Rodriguez-Valera F."/>
            <person name="Lopez-Garcia P."/>
        </authorList>
    </citation>
    <scope>NUCLEOTIDE SEQUENCE</scope>
</reference>
<dbReference type="InterPro" id="IPR006138">
    <property type="entry name" value="NADH_UQ_OxRdtase_20Kd_su"/>
</dbReference>